<feature type="transmembrane region" description="Helical" evidence="1">
    <location>
        <begin position="50"/>
        <end position="75"/>
    </location>
</feature>
<accession>A0A1F4VDG2</accession>
<keyword evidence="1" id="KW-0472">Membrane</keyword>
<evidence type="ECO:0000256" key="1">
    <source>
        <dbReference type="SAM" id="Phobius"/>
    </source>
</evidence>
<keyword evidence="1" id="KW-0812">Transmembrane</keyword>
<dbReference type="AlphaFoldDB" id="A0A1F4VDG2"/>
<protein>
    <submittedName>
        <fullName evidence="2">Uncharacterized protein</fullName>
    </submittedName>
</protein>
<sequence length="134" mass="14425">MKLKSFPDASFSFGFGGLSAFGPFLLTTSLPCVILVLIPKRKVLPVIDYQIVLVIILTLLTINLIVVGIYVVTVLKEFRETIKKMNRVLDNAENITDSVAGPITAISSLTTGIVSSLKVLGAIKDFKKGGKEGD</sequence>
<name>A0A1F4VDG2_UNCKA</name>
<feature type="transmembrane region" description="Helical" evidence="1">
    <location>
        <begin position="12"/>
        <end position="38"/>
    </location>
</feature>
<keyword evidence="1" id="KW-1133">Transmembrane helix</keyword>
<organism evidence="2 3">
    <name type="scientific">candidate division WWE3 bacterium RIFCSPLOWO2_01_FULL_41_18</name>
    <dbReference type="NCBI Taxonomy" id="1802625"/>
    <lineage>
        <taxon>Bacteria</taxon>
        <taxon>Katanobacteria</taxon>
    </lineage>
</organism>
<evidence type="ECO:0000313" key="3">
    <source>
        <dbReference type="Proteomes" id="UP000176504"/>
    </source>
</evidence>
<reference evidence="2 3" key="1">
    <citation type="journal article" date="2016" name="Nat. Commun.">
        <title>Thousands of microbial genomes shed light on interconnected biogeochemical processes in an aquifer system.</title>
        <authorList>
            <person name="Anantharaman K."/>
            <person name="Brown C.T."/>
            <person name="Hug L.A."/>
            <person name="Sharon I."/>
            <person name="Castelle C.J."/>
            <person name="Probst A.J."/>
            <person name="Thomas B.C."/>
            <person name="Singh A."/>
            <person name="Wilkins M.J."/>
            <person name="Karaoz U."/>
            <person name="Brodie E.L."/>
            <person name="Williams K.H."/>
            <person name="Hubbard S.S."/>
            <person name="Banfield J.F."/>
        </authorList>
    </citation>
    <scope>NUCLEOTIDE SEQUENCE [LARGE SCALE GENOMIC DNA]</scope>
</reference>
<proteinExistence type="predicted"/>
<comment type="caution">
    <text evidence="2">The sequence shown here is derived from an EMBL/GenBank/DDBJ whole genome shotgun (WGS) entry which is preliminary data.</text>
</comment>
<evidence type="ECO:0000313" key="2">
    <source>
        <dbReference type="EMBL" id="OGC55197.1"/>
    </source>
</evidence>
<dbReference type="EMBL" id="MEVI01000003">
    <property type="protein sequence ID" value="OGC55197.1"/>
    <property type="molecule type" value="Genomic_DNA"/>
</dbReference>
<gene>
    <name evidence="2" type="ORF">A3A78_04455</name>
</gene>
<dbReference type="Proteomes" id="UP000176504">
    <property type="component" value="Unassembled WGS sequence"/>
</dbReference>